<evidence type="ECO:0000256" key="1">
    <source>
        <dbReference type="ARBA" id="ARBA00000274"/>
    </source>
</evidence>
<dbReference type="Gene3D" id="3.40.50.450">
    <property type="match status" value="1"/>
</dbReference>
<keyword evidence="3" id="KW-0203">Cytokinin biosynthesis</keyword>
<comment type="catalytic activity">
    <reaction evidence="1">
        <text>AMP + H2O = D-ribose 5-phosphate + adenine</text>
        <dbReference type="Rhea" id="RHEA:20129"/>
        <dbReference type="ChEBI" id="CHEBI:15377"/>
        <dbReference type="ChEBI" id="CHEBI:16708"/>
        <dbReference type="ChEBI" id="CHEBI:78346"/>
        <dbReference type="ChEBI" id="CHEBI:456215"/>
        <dbReference type="EC" id="3.2.2.4"/>
    </reaction>
</comment>
<keyword evidence="3" id="KW-0378">Hydrolase</keyword>
<protein>
    <recommendedName>
        <fullName evidence="3">Cytokinin riboside 5'-monophosphate phosphoribohydrolase</fullName>
        <ecNumber evidence="3">3.2.2.n1</ecNumber>
    </recommendedName>
</protein>
<evidence type="ECO:0000313" key="5">
    <source>
        <dbReference type="Proteomes" id="UP001596997"/>
    </source>
</evidence>
<dbReference type="EC" id="3.2.2.n1" evidence="3"/>
<accession>A0ABW3HYX7</accession>
<keyword evidence="5" id="KW-1185">Reference proteome</keyword>
<dbReference type="PANTHER" id="PTHR31223:SF70">
    <property type="entry name" value="LOG FAMILY PROTEIN YJL055W"/>
    <property type="match status" value="1"/>
</dbReference>
<evidence type="ECO:0000313" key="4">
    <source>
        <dbReference type="EMBL" id="MFD0962791.1"/>
    </source>
</evidence>
<dbReference type="InterPro" id="IPR031100">
    <property type="entry name" value="LOG_fam"/>
</dbReference>
<sequence length="193" mass="21359">MKSIAVFCGSGLSKDETHNAEAYLLGKVMASQNISLVYGGAKIGLMGKVAHGILENGGKAIGVIPDFLTTKEVVHTQLSELIITETMHERKLKMHDLSEGIIALPGGFGTLEELFEMLTWAQLGLHKKPIGLLNTNGFYNHLMSFIETMIDSGLLKPEYRKLVLISDSINDLLEQMESFEPMPVPRWMNKNQT</sequence>
<dbReference type="Proteomes" id="UP001596997">
    <property type="component" value="Unassembled WGS sequence"/>
</dbReference>
<dbReference type="NCBIfam" id="TIGR00730">
    <property type="entry name" value="Rossman fold protein, TIGR00730 family"/>
    <property type="match status" value="1"/>
</dbReference>
<organism evidence="4 5">
    <name type="scientific">Pseudofulvibacter geojedonensis</name>
    <dbReference type="NCBI Taxonomy" id="1123758"/>
    <lineage>
        <taxon>Bacteria</taxon>
        <taxon>Pseudomonadati</taxon>
        <taxon>Bacteroidota</taxon>
        <taxon>Flavobacteriia</taxon>
        <taxon>Flavobacteriales</taxon>
        <taxon>Flavobacteriaceae</taxon>
        <taxon>Pseudofulvibacter</taxon>
    </lineage>
</organism>
<dbReference type="InterPro" id="IPR005269">
    <property type="entry name" value="LOG"/>
</dbReference>
<proteinExistence type="inferred from homology"/>
<gene>
    <name evidence="4" type="ORF">ACFQ1O_02090</name>
</gene>
<evidence type="ECO:0000256" key="3">
    <source>
        <dbReference type="RuleBase" id="RU363015"/>
    </source>
</evidence>
<comment type="similarity">
    <text evidence="2 3">Belongs to the LOG family.</text>
</comment>
<dbReference type="SUPFAM" id="SSF102405">
    <property type="entry name" value="MCP/YpsA-like"/>
    <property type="match status" value="1"/>
</dbReference>
<comment type="caution">
    <text evidence="4">The sequence shown here is derived from an EMBL/GenBank/DDBJ whole genome shotgun (WGS) entry which is preliminary data.</text>
</comment>
<dbReference type="Pfam" id="PF03641">
    <property type="entry name" value="Lysine_decarbox"/>
    <property type="match status" value="1"/>
</dbReference>
<dbReference type="PANTHER" id="PTHR31223">
    <property type="entry name" value="LOG FAMILY PROTEIN YJL055W"/>
    <property type="match status" value="1"/>
</dbReference>
<dbReference type="EMBL" id="JBHTJM010000002">
    <property type="protein sequence ID" value="MFD0962791.1"/>
    <property type="molecule type" value="Genomic_DNA"/>
</dbReference>
<name>A0ABW3HYX7_9FLAO</name>
<reference evidence="5" key="1">
    <citation type="journal article" date="2019" name="Int. J. Syst. Evol. Microbiol.">
        <title>The Global Catalogue of Microorganisms (GCM) 10K type strain sequencing project: providing services to taxonomists for standard genome sequencing and annotation.</title>
        <authorList>
            <consortium name="The Broad Institute Genomics Platform"/>
            <consortium name="The Broad Institute Genome Sequencing Center for Infectious Disease"/>
            <person name="Wu L."/>
            <person name="Ma J."/>
        </authorList>
    </citation>
    <scope>NUCLEOTIDE SEQUENCE [LARGE SCALE GENOMIC DNA]</scope>
    <source>
        <strain evidence="5">CCUG 62114</strain>
    </source>
</reference>
<evidence type="ECO:0000256" key="2">
    <source>
        <dbReference type="ARBA" id="ARBA00006763"/>
    </source>
</evidence>
<dbReference type="RefSeq" id="WP_377712812.1">
    <property type="nucleotide sequence ID" value="NZ_JBHTJM010000002.1"/>
</dbReference>